<dbReference type="SUPFAM" id="SSF48498">
    <property type="entry name" value="Tetracyclin repressor-like, C-terminal domain"/>
    <property type="match status" value="1"/>
</dbReference>
<dbReference type="InterPro" id="IPR036271">
    <property type="entry name" value="Tet_transcr_reg_TetR-rel_C_sf"/>
</dbReference>
<evidence type="ECO:0000259" key="5">
    <source>
        <dbReference type="PROSITE" id="PS50977"/>
    </source>
</evidence>
<dbReference type="Pfam" id="PF21943">
    <property type="entry name" value="TetR_C_46"/>
    <property type="match status" value="1"/>
</dbReference>
<dbReference type="Gene3D" id="1.10.357.10">
    <property type="entry name" value="Tetracycline Repressor, domain 2"/>
    <property type="match status" value="1"/>
</dbReference>
<name>A0AB33KAM3_9ACTN</name>
<dbReference type="InterPro" id="IPR001647">
    <property type="entry name" value="HTH_TetR"/>
</dbReference>
<dbReference type="PANTHER" id="PTHR30055:SF174">
    <property type="entry name" value="TRANSCRIPTIONAL REGULATORY PROTEIN (PROBABLY TETR-FAMILY)-RELATED"/>
    <property type="match status" value="1"/>
</dbReference>
<proteinExistence type="predicted"/>
<dbReference type="Pfam" id="PF00440">
    <property type="entry name" value="TetR_N"/>
    <property type="match status" value="1"/>
</dbReference>
<dbReference type="GO" id="GO:0003700">
    <property type="term" value="F:DNA-binding transcription factor activity"/>
    <property type="evidence" value="ECO:0007669"/>
    <property type="project" value="TreeGrafter"/>
</dbReference>
<dbReference type="InterPro" id="IPR009057">
    <property type="entry name" value="Homeodomain-like_sf"/>
</dbReference>
<feature type="domain" description="HTH tetR-type" evidence="5">
    <location>
        <begin position="39"/>
        <end position="99"/>
    </location>
</feature>
<evidence type="ECO:0000256" key="2">
    <source>
        <dbReference type="ARBA" id="ARBA00023125"/>
    </source>
</evidence>
<reference evidence="6" key="1">
    <citation type="submission" date="2024-07" db="EMBL/GenBank/DDBJ databases">
        <title>Complete genome sequences of cellulolytic bacteria, Kitasatospora sp. CMC57 and Streptomyces sp. CMC78, isolated from Japanese agricultural soil.</title>
        <authorList>
            <person name="Hashimoto T."/>
            <person name="Ito M."/>
            <person name="Iwamoto M."/>
            <person name="Fukahori D."/>
            <person name="Shoda T."/>
            <person name="Sakoda M."/>
            <person name="Morohoshi T."/>
            <person name="Mitsuboshi M."/>
            <person name="Nishizawa T."/>
        </authorList>
    </citation>
    <scope>NUCLEOTIDE SEQUENCE</scope>
    <source>
        <strain evidence="6">CMC78</strain>
    </source>
</reference>
<keyword evidence="3" id="KW-0804">Transcription</keyword>
<keyword evidence="2 4" id="KW-0238">DNA-binding</keyword>
<accession>A0AB33KAM3</accession>
<feature type="DNA-binding region" description="H-T-H motif" evidence="4">
    <location>
        <begin position="62"/>
        <end position="81"/>
    </location>
</feature>
<dbReference type="InterPro" id="IPR050109">
    <property type="entry name" value="HTH-type_TetR-like_transc_reg"/>
</dbReference>
<dbReference type="KEGG" id="stcm:SCMC78_20200"/>
<evidence type="ECO:0000256" key="3">
    <source>
        <dbReference type="ARBA" id="ARBA00023163"/>
    </source>
</evidence>
<protein>
    <submittedName>
        <fullName evidence="6">TetR/AcrR family transcriptional regulator</fullName>
    </submittedName>
</protein>
<evidence type="ECO:0000256" key="4">
    <source>
        <dbReference type="PROSITE-ProRule" id="PRU00335"/>
    </source>
</evidence>
<dbReference type="PANTHER" id="PTHR30055">
    <property type="entry name" value="HTH-TYPE TRANSCRIPTIONAL REGULATOR RUTR"/>
    <property type="match status" value="1"/>
</dbReference>
<evidence type="ECO:0000313" key="6">
    <source>
        <dbReference type="EMBL" id="BFP52213.1"/>
    </source>
</evidence>
<dbReference type="AlphaFoldDB" id="A0AB33KAM3"/>
<evidence type="ECO:0000256" key="1">
    <source>
        <dbReference type="ARBA" id="ARBA00023015"/>
    </source>
</evidence>
<keyword evidence="1" id="KW-0805">Transcription regulation</keyword>
<dbReference type="InterPro" id="IPR054129">
    <property type="entry name" value="DesT_TetR_C"/>
</dbReference>
<dbReference type="PROSITE" id="PS50977">
    <property type="entry name" value="HTH_TETR_2"/>
    <property type="match status" value="1"/>
</dbReference>
<dbReference type="GO" id="GO:0000976">
    <property type="term" value="F:transcription cis-regulatory region binding"/>
    <property type="evidence" value="ECO:0007669"/>
    <property type="project" value="TreeGrafter"/>
</dbReference>
<organism evidence="6">
    <name type="scientific">Streptomyces sp. CMC78</name>
    <dbReference type="NCBI Taxonomy" id="3231512"/>
    <lineage>
        <taxon>Bacteria</taxon>
        <taxon>Bacillati</taxon>
        <taxon>Actinomycetota</taxon>
        <taxon>Actinomycetes</taxon>
        <taxon>Kitasatosporales</taxon>
        <taxon>Streptomycetaceae</taxon>
        <taxon>Streptomyces</taxon>
    </lineage>
</organism>
<sequence length="277" mass="29545">MPGVAASTLIDKTPFRLGGMTSTAAVPPPRATYRRLSVEERRSQLLLAALGLFAHRAPDEVSLDEVAVAAGVSRPLVYRYFPGGRQQLYEAALGSAADELTLCFTEPPVGPPTERVARVLDRYLRFVDEHDTGFSALLRGGSVVETSRTTTIVDGVRRAAADEILRHLGRIGGAGEQPAGPRLRMMVRSWIAAVEAASLIWLDDGKRPDAAELRGWLVDHLIALLTATAATDPETAVVVNELLALERPDGPAGQLAERVIPVVAEAAHLLAPAPASD</sequence>
<dbReference type="SUPFAM" id="SSF46689">
    <property type="entry name" value="Homeodomain-like"/>
    <property type="match status" value="1"/>
</dbReference>
<dbReference type="EMBL" id="AP035884">
    <property type="protein sequence ID" value="BFP52213.1"/>
    <property type="molecule type" value="Genomic_DNA"/>
</dbReference>
<gene>
    <name evidence="6" type="ORF">SCMC78_20200</name>
</gene>